<dbReference type="PANTHER" id="PTHR43449:SF3">
    <property type="entry name" value="POLYMERASE NUCLEOTIDYL TRANSFERASE DOMAIN-CONTAINING PROTEIN"/>
    <property type="match status" value="1"/>
</dbReference>
<dbReference type="CDD" id="cd05403">
    <property type="entry name" value="NT_KNTase_like"/>
    <property type="match status" value="1"/>
</dbReference>
<sequence>MDRRTLTRDEALELVRKYKRVISARFDVEPKVMMFGSYSKGYANPDSDIDVAVIVPTYGDSKFEISKKLWRDVREVSFLIEPVLMAEDRQSPLYHDVMRTGVAV</sequence>
<evidence type="ECO:0000313" key="2">
    <source>
        <dbReference type="EMBL" id="SHK74051.1"/>
    </source>
</evidence>
<dbReference type="InterPro" id="IPR043519">
    <property type="entry name" value="NT_sf"/>
</dbReference>
<evidence type="ECO:0000259" key="1">
    <source>
        <dbReference type="Pfam" id="PF01909"/>
    </source>
</evidence>
<proteinExistence type="predicted"/>
<dbReference type="EMBL" id="FRBD01000011">
    <property type="protein sequence ID" value="SHK74051.1"/>
    <property type="molecule type" value="Genomic_DNA"/>
</dbReference>
<accession>A0A1M6UY58</accession>
<name>A0A1M6UY58_XYLRU</name>
<evidence type="ECO:0000313" key="3">
    <source>
        <dbReference type="Proteomes" id="UP000184130"/>
    </source>
</evidence>
<dbReference type="Pfam" id="PF01909">
    <property type="entry name" value="NTP_transf_2"/>
    <property type="match status" value="1"/>
</dbReference>
<dbReference type="SUPFAM" id="SSF81301">
    <property type="entry name" value="Nucleotidyltransferase"/>
    <property type="match status" value="1"/>
</dbReference>
<dbReference type="AlphaFoldDB" id="A0A1M6UY58"/>
<dbReference type="RefSeq" id="WP_073208114.1">
    <property type="nucleotide sequence ID" value="NZ_FRBD01000011.1"/>
</dbReference>
<reference evidence="2 3" key="1">
    <citation type="submission" date="2016-11" db="EMBL/GenBank/DDBJ databases">
        <authorList>
            <person name="Jaros S."/>
            <person name="Januszkiewicz K."/>
            <person name="Wedrychowicz H."/>
        </authorList>
    </citation>
    <scope>NUCLEOTIDE SEQUENCE [LARGE SCALE GENOMIC DNA]</scope>
    <source>
        <strain evidence="2 3">KHT3</strain>
    </source>
</reference>
<dbReference type="Gene3D" id="3.30.460.10">
    <property type="entry name" value="Beta Polymerase, domain 2"/>
    <property type="match status" value="1"/>
</dbReference>
<dbReference type="OrthoDB" id="9803106at2"/>
<dbReference type="Proteomes" id="UP000184130">
    <property type="component" value="Unassembled WGS sequence"/>
</dbReference>
<keyword evidence="2" id="KW-0808">Transferase</keyword>
<dbReference type="PANTHER" id="PTHR43449">
    <property type="entry name" value="NUCLEOTIDYLTRANSFERASE"/>
    <property type="match status" value="1"/>
</dbReference>
<gene>
    <name evidence="2" type="ORF">SAMN05216463_1116</name>
</gene>
<feature type="domain" description="Polymerase nucleotidyl transferase" evidence="1">
    <location>
        <begin position="16"/>
        <end position="73"/>
    </location>
</feature>
<dbReference type="GO" id="GO:0016779">
    <property type="term" value="F:nucleotidyltransferase activity"/>
    <property type="evidence" value="ECO:0007669"/>
    <property type="project" value="InterPro"/>
</dbReference>
<protein>
    <submittedName>
        <fullName evidence="2">Nucleotidyltransferase domain-containing protein</fullName>
    </submittedName>
</protein>
<dbReference type="InterPro" id="IPR002934">
    <property type="entry name" value="Polymerase_NTP_transf_dom"/>
</dbReference>
<organism evidence="2 3">
    <name type="scientific">Xylanibacter ruminicola</name>
    <name type="common">Prevotella ruminicola</name>
    <dbReference type="NCBI Taxonomy" id="839"/>
    <lineage>
        <taxon>Bacteria</taxon>
        <taxon>Pseudomonadati</taxon>
        <taxon>Bacteroidota</taxon>
        <taxon>Bacteroidia</taxon>
        <taxon>Bacteroidales</taxon>
        <taxon>Prevotellaceae</taxon>
        <taxon>Xylanibacter</taxon>
    </lineage>
</organism>